<dbReference type="Pfam" id="PF08643">
    <property type="entry name" value="DUF1776"/>
    <property type="match status" value="1"/>
</dbReference>
<organism evidence="2 3">
    <name type="scientific">Zygotorulaspora mrakii</name>
    <name type="common">Zygosaccharomyces mrakii</name>
    <dbReference type="NCBI Taxonomy" id="42260"/>
    <lineage>
        <taxon>Eukaryota</taxon>
        <taxon>Fungi</taxon>
        <taxon>Dikarya</taxon>
        <taxon>Ascomycota</taxon>
        <taxon>Saccharomycotina</taxon>
        <taxon>Saccharomycetes</taxon>
        <taxon>Saccharomycetales</taxon>
        <taxon>Saccharomycetaceae</taxon>
        <taxon>Zygotorulaspora</taxon>
    </lineage>
</organism>
<evidence type="ECO:0000313" key="2">
    <source>
        <dbReference type="EMBL" id="QLG72106.1"/>
    </source>
</evidence>
<dbReference type="InterPro" id="IPR013952">
    <property type="entry name" value="DUF1776_fun"/>
</dbReference>
<evidence type="ECO:0008006" key="4">
    <source>
        <dbReference type="Google" id="ProtNLM"/>
    </source>
</evidence>
<dbReference type="EMBL" id="CP058606">
    <property type="protein sequence ID" value="QLG72106.1"/>
    <property type="molecule type" value="Genomic_DNA"/>
</dbReference>
<proteinExistence type="predicted"/>
<evidence type="ECO:0000313" key="3">
    <source>
        <dbReference type="Proteomes" id="UP000509704"/>
    </source>
</evidence>
<accession>A0A7H9B112</accession>
<evidence type="ECO:0000256" key="1">
    <source>
        <dbReference type="SAM" id="Phobius"/>
    </source>
</evidence>
<sequence length="365" mass="41110">MSSQDQDVIDKIFSTGYSLLASGNKVVSDAANKIIDNVSRIGTEAGNKRFEVKSVGTVGRSGRSPLDWVSRRKNGIFWGLGLTAMGMLLWWQVANLVKVPSSLPQHKKKCVLVLGDMRDPIIRSQVMDLYRRRFVVFVCPASVTKRSNYENQQEEDDFLRFIGPSSSSDLANFVEFVTKKGEDKCELASVLFMPNLSYYPTGEMSVGELNSEIQTNVSVYYTLLTKLLPHLTSKNTQLLLFNPSLSYNMSISHHSVEILISGLMQGVYRSLKNHKRVSTYMIHIGMLQVAAQPSNYKYLSIRGSNINDDMLLPVYRLIASHQGNWLLRLGNWIRTFGSLNRNVYCGKRSYISGLPFSEIIALLIN</sequence>
<dbReference type="GeneID" id="59235804"/>
<dbReference type="RefSeq" id="XP_037143834.1">
    <property type="nucleotide sequence ID" value="XM_037287939.1"/>
</dbReference>
<keyword evidence="1" id="KW-0812">Transmembrane</keyword>
<reference evidence="2 3" key="1">
    <citation type="submission" date="2020-07" db="EMBL/GenBank/DDBJ databases">
        <title>The yeast mating-type switching endonuclease HO is a domesticated member of an unorthodox homing genetic element family.</title>
        <authorList>
            <person name="Coughlan A.Y."/>
            <person name="Lombardi L."/>
            <person name="Braun-Galleani S."/>
            <person name="Martos A.R."/>
            <person name="Galeote V."/>
            <person name="Bigey F."/>
            <person name="Dequin S."/>
            <person name="Byrne K.P."/>
            <person name="Wolfe K.H."/>
        </authorList>
    </citation>
    <scope>NUCLEOTIDE SEQUENCE [LARGE SCALE GENOMIC DNA]</scope>
    <source>
        <strain evidence="2 3">NRRL Y-6702</strain>
    </source>
</reference>
<keyword evidence="1" id="KW-0472">Membrane</keyword>
<name>A0A7H9B112_ZYGMR</name>
<dbReference type="OrthoDB" id="5308060at2759"/>
<protein>
    <recommendedName>
        <fullName evidence="4">DUF1776-domain-containing protein</fullName>
    </recommendedName>
</protein>
<dbReference type="KEGG" id="zmk:HG535_0C04600"/>
<dbReference type="Proteomes" id="UP000509704">
    <property type="component" value="Chromosome 3"/>
</dbReference>
<dbReference type="AlphaFoldDB" id="A0A7H9B112"/>
<feature type="transmembrane region" description="Helical" evidence="1">
    <location>
        <begin position="75"/>
        <end position="93"/>
    </location>
</feature>
<gene>
    <name evidence="2" type="ORF">HG535_0C04600</name>
</gene>
<keyword evidence="1" id="KW-1133">Transmembrane helix</keyword>
<keyword evidence="3" id="KW-1185">Reference proteome</keyword>